<proteinExistence type="inferred from homology"/>
<dbReference type="InterPro" id="IPR002173">
    <property type="entry name" value="Carboh/pur_kinase_PfkB_CS"/>
</dbReference>
<dbReference type="PANTHER" id="PTHR45769:SF3">
    <property type="entry name" value="ADENOSINE KINASE"/>
    <property type="match status" value="1"/>
</dbReference>
<dbReference type="RefSeq" id="XP_005112499.1">
    <property type="nucleotide sequence ID" value="XM_005112442.3"/>
</dbReference>
<dbReference type="GeneID" id="101856488"/>
<evidence type="ECO:0000256" key="2">
    <source>
        <dbReference type="ARBA" id="ARBA00010688"/>
    </source>
</evidence>
<organism evidence="12 13">
    <name type="scientific">Aplysia californica</name>
    <name type="common">California sea hare</name>
    <dbReference type="NCBI Taxonomy" id="6500"/>
    <lineage>
        <taxon>Eukaryota</taxon>
        <taxon>Metazoa</taxon>
        <taxon>Spiralia</taxon>
        <taxon>Lophotrochozoa</taxon>
        <taxon>Mollusca</taxon>
        <taxon>Gastropoda</taxon>
        <taxon>Heterobranchia</taxon>
        <taxon>Euthyneura</taxon>
        <taxon>Tectipleura</taxon>
        <taxon>Aplysiida</taxon>
        <taxon>Aplysioidea</taxon>
        <taxon>Aplysiidae</taxon>
        <taxon>Aplysia</taxon>
    </lineage>
</organism>
<feature type="region of interest" description="Disordered" evidence="10">
    <location>
        <begin position="1"/>
        <end position="28"/>
    </location>
</feature>
<keyword evidence="6 9" id="KW-0547">Nucleotide-binding</keyword>
<keyword evidence="7 9" id="KW-0418">Kinase</keyword>
<dbReference type="InterPro" id="IPR001805">
    <property type="entry name" value="Adenokinase"/>
</dbReference>
<evidence type="ECO:0000313" key="12">
    <source>
        <dbReference type="Proteomes" id="UP000694888"/>
    </source>
</evidence>
<dbReference type="PRINTS" id="PR00989">
    <property type="entry name" value="ADENOKINASE"/>
</dbReference>
<comment type="similarity">
    <text evidence="2 9">Belongs to the carbohydrate kinase PfkB family.</text>
</comment>
<comment type="function">
    <text evidence="9">ATP dependent phosphorylation of adenosine and other related nucleoside analogs to monophosphate derivatives.</text>
</comment>
<feature type="domain" description="Carbohydrate kinase PfkB" evidence="11">
    <location>
        <begin position="56"/>
        <end position="367"/>
    </location>
</feature>
<comment type="cofactor">
    <cofactor evidence="9">
        <name>Mg(2+)</name>
        <dbReference type="ChEBI" id="CHEBI:18420"/>
    </cofactor>
    <text evidence="9">Binds 3 Mg(2+) ions per subunit.</text>
</comment>
<evidence type="ECO:0000256" key="1">
    <source>
        <dbReference type="ARBA" id="ARBA00004801"/>
    </source>
</evidence>
<evidence type="ECO:0000256" key="6">
    <source>
        <dbReference type="ARBA" id="ARBA00022741"/>
    </source>
</evidence>
<protein>
    <recommendedName>
        <fullName evidence="3 9">Adenosine kinase</fullName>
        <shortName evidence="9">AK</shortName>
        <ecNumber evidence="3 9">2.7.1.20</ecNumber>
    </recommendedName>
    <alternativeName>
        <fullName evidence="9">Adenosine 5'-phosphotransferase</fullName>
    </alternativeName>
</protein>
<keyword evidence="4 9" id="KW-0808">Transferase</keyword>
<sequence length="373" mass="40863">MDPFTRKRASEGKSESGSCDNGQEEPEKKLKQDLTGILLGYGNPLLDISVQASKDYLDKYDLKADNAILAEDKHKPMYKEMADTFPDVEYIPGGATLNSIRVAQWLLKTPKATSFFGCIARDEFGDILTKAANAAGVDVKFQYTKKEPTGTCAVVCTDKNRSLVANLAAANCFTEEHLDDPSNWAAVETSKFIYFGGYPLTVCPDAMVRIAKYAAEQNKVVLMNTSAPFLCTFFKDAMLRMLPYADYFFGNESEADEFAKANDLGTTDRKEIAMKMANWEKVNSSRSRTVVITQGADPALVVADGQLKEYPVIPIKESEIVDSNGAGDAFVGGFLAQLVQGQSLDECMKSGHRVANIILQRPGCTFPEQPPSS</sequence>
<accession>A0ABM0KA06</accession>
<keyword evidence="5 9" id="KW-0660">Purine salvage</keyword>
<dbReference type="Proteomes" id="UP000694888">
    <property type="component" value="Unplaced"/>
</dbReference>
<evidence type="ECO:0000256" key="7">
    <source>
        <dbReference type="ARBA" id="ARBA00022777"/>
    </source>
</evidence>
<dbReference type="EC" id="2.7.1.20" evidence="3 9"/>
<evidence type="ECO:0000259" key="11">
    <source>
        <dbReference type="Pfam" id="PF00294"/>
    </source>
</evidence>
<keyword evidence="12" id="KW-1185">Reference proteome</keyword>
<comment type="subunit">
    <text evidence="9">Monomer.</text>
</comment>
<dbReference type="InterPro" id="IPR011611">
    <property type="entry name" value="PfkB_dom"/>
</dbReference>
<dbReference type="CDD" id="cd01168">
    <property type="entry name" value="adenosine_kinase"/>
    <property type="match status" value="1"/>
</dbReference>
<name>A0ABM0KA06_APLCA</name>
<evidence type="ECO:0000256" key="3">
    <source>
        <dbReference type="ARBA" id="ARBA00012119"/>
    </source>
</evidence>
<comment type="pathway">
    <text evidence="1 9">Purine metabolism; AMP biosynthesis via salvage pathway; AMP from adenosine: step 1/1.</text>
</comment>
<dbReference type="PANTHER" id="PTHR45769">
    <property type="entry name" value="ADENOSINE KINASE"/>
    <property type="match status" value="1"/>
</dbReference>
<dbReference type="PROSITE" id="PS00584">
    <property type="entry name" value="PFKB_KINASES_2"/>
    <property type="match status" value="1"/>
</dbReference>
<evidence type="ECO:0000256" key="4">
    <source>
        <dbReference type="ARBA" id="ARBA00022679"/>
    </source>
</evidence>
<dbReference type="Pfam" id="PF00294">
    <property type="entry name" value="PfkB"/>
    <property type="match status" value="1"/>
</dbReference>
<dbReference type="GO" id="GO:0016301">
    <property type="term" value="F:kinase activity"/>
    <property type="evidence" value="ECO:0007669"/>
    <property type="project" value="UniProtKB-KW"/>
</dbReference>
<dbReference type="Gene3D" id="3.40.1190.20">
    <property type="match status" value="1"/>
</dbReference>
<evidence type="ECO:0000256" key="10">
    <source>
        <dbReference type="SAM" id="MobiDB-lite"/>
    </source>
</evidence>
<evidence type="ECO:0000256" key="5">
    <source>
        <dbReference type="ARBA" id="ARBA00022726"/>
    </source>
</evidence>
<gene>
    <name evidence="13" type="primary">LOC101856488</name>
</gene>
<evidence type="ECO:0000313" key="13">
    <source>
        <dbReference type="RefSeq" id="XP_005112499.1"/>
    </source>
</evidence>
<comment type="catalytic activity">
    <reaction evidence="9">
        <text>adenosine + ATP = AMP + ADP + H(+)</text>
        <dbReference type="Rhea" id="RHEA:20824"/>
        <dbReference type="ChEBI" id="CHEBI:15378"/>
        <dbReference type="ChEBI" id="CHEBI:16335"/>
        <dbReference type="ChEBI" id="CHEBI:30616"/>
        <dbReference type="ChEBI" id="CHEBI:456215"/>
        <dbReference type="ChEBI" id="CHEBI:456216"/>
        <dbReference type="EC" id="2.7.1.20"/>
    </reaction>
</comment>
<keyword evidence="9" id="KW-0460">Magnesium</keyword>
<feature type="compositionally biased region" description="Basic and acidic residues" evidence="10">
    <location>
        <begin position="1"/>
        <end position="14"/>
    </location>
</feature>
<dbReference type="InterPro" id="IPR029056">
    <property type="entry name" value="Ribokinase-like"/>
</dbReference>
<dbReference type="Gene3D" id="3.30.1110.10">
    <property type="match status" value="1"/>
</dbReference>
<keyword evidence="8 9" id="KW-0067">ATP-binding</keyword>
<dbReference type="SUPFAM" id="SSF53613">
    <property type="entry name" value="Ribokinase-like"/>
    <property type="match status" value="1"/>
</dbReference>
<reference evidence="13" key="1">
    <citation type="submission" date="2025-08" db="UniProtKB">
        <authorList>
            <consortium name="RefSeq"/>
        </authorList>
    </citation>
    <scope>IDENTIFICATION</scope>
</reference>
<keyword evidence="9" id="KW-0539">Nucleus</keyword>
<evidence type="ECO:0000256" key="8">
    <source>
        <dbReference type="ARBA" id="ARBA00022840"/>
    </source>
</evidence>
<comment type="subcellular location">
    <subcellularLocation>
        <location evidence="9">Nucleus</location>
    </subcellularLocation>
</comment>
<evidence type="ECO:0000256" key="9">
    <source>
        <dbReference type="RuleBase" id="RU368116"/>
    </source>
</evidence>